<dbReference type="PANTHER" id="PTHR13710">
    <property type="entry name" value="DNA HELICASE RECQ FAMILY MEMBER"/>
    <property type="match status" value="1"/>
</dbReference>
<dbReference type="InterPro" id="IPR014001">
    <property type="entry name" value="Helicase_ATP-bd"/>
</dbReference>
<organism evidence="16 17">
    <name type="scientific">Cupriavidus agavae</name>
    <dbReference type="NCBI Taxonomy" id="1001822"/>
    <lineage>
        <taxon>Bacteria</taxon>
        <taxon>Pseudomonadati</taxon>
        <taxon>Pseudomonadota</taxon>
        <taxon>Betaproteobacteria</taxon>
        <taxon>Burkholderiales</taxon>
        <taxon>Burkholderiaceae</taxon>
        <taxon>Cupriavidus</taxon>
    </lineage>
</organism>
<keyword evidence="3" id="KW-0547">Nucleotide-binding</keyword>
<accession>A0A4Q7S5W6</accession>
<evidence type="ECO:0000313" key="17">
    <source>
        <dbReference type="Proteomes" id="UP000291078"/>
    </source>
</evidence>
<dbReference type="Proteomes" id="UP000291078">
    <property type="component" value="Unassembled WGS sequence"/>
</dbReference>
<evidence type="ECO:0000256" key="13">
    <source>
        <dbReference type="SAM" id="MobiDB-lite"/>
    </source>
</evidence>
<evidence type="ECO:0000256" key="11">
    <source>
        <dbReference type="ARBA" id="ARBA00044535"/>
    </source>
</evidence>
<feature type="region of interest" description="Disordered" evidence="13">
    <location>
        <begin position="558"/>
        <end position="583"/>
    </location>
</feature>
<dbReference type="Pfam" id="PF00271">
    <property type="entry name" value="Helicase_C"/>
    <property type="match status" value="1"/>
</dbReference>
<keyword evidence="4" id="KW-0378">Hydrolase</keyword>
<evidence type="ECO:0000256" key="4">
    <source>
        <dbReference type="ARBA" id="ARBA00022801"/>
    </source>
</evidence>
<dbReference type="CDD" id="cd17920">
    <property type="entry name" value="DEXHc_RecQ"/>
    <property type="match status" value="1"/>
</dbReference>
<dbReference type="AlphaFoldDB" id="A0A4Q7S5W6"/>
<dbReference type="PROSITE" id="PS00690">
    <property type="entry name" value="DEAH_ATP_HELICASE"/>
    <property type="match status" value="1"/>
</dbReference>
<dbReference type="Gene3D" id="3.40.50.300">
    <property type="entry name" value="P-loop containing nucleotide triphosphate hydrolases"/>
    <property type="match status" value="2"/>
</dbReference>
<dbReference type="EMBL" id="SGXM01000001">
    <property type="protein sequence ID" value="RZT41766.1"/>
    <property type="molecule type" value="Genomic_DNA"/>
</dbReference>
<evidence type="ECO:0000256" key="12">
    <source>
        <dbReference type="ARBA" id="ARBA00044550"/>
    </source>
</evidence>
<dbReference type="InterPro" id="IPR004589">
    <property type="entry name" value="DNA_helicase_ATP-dep_RecQ"/>
</dbReference>
<evidence type="ECO:0000256" key="8">
    <source>
        <dbReference type="ARBA" id="ARBA00023235"/>
    </source>
</evidence>
<comment type="similarity">
    <text evidence="1">Belongs to the helicase family. RecQ subfamily.</text>
</comment>
<dbReference type="GO" id="GO:0009378">
    <property type="term" value="F:four-way junction helicase activity"/>
    <property type="evidence" value="ECO:0007669"/>
    <property type="project" value="TreeGrafter"/>
</dbReference>
<proteinExistence type="inferred from homology"/>
<keyword evidence="2" id="KW-0479">Metal-binding</keyword>
<dbReference type="Pfam" id="PF00270">
    <property type="entry name" value="DEAD"/>
    <property type="match status" value="1"/>
</dbReference>
<dbReference type="PROSITE" id="PS51194">
    <property type="entry name" value="HELICASE_CTER"/>
    <property type="match status" value="1"/>
</dbReference>
<dbReference type="InterPro" id="IPR002464">
    <property type="entry name" value="DNA/RNA_helicase_DEAH_CS"/>
</dbReference>
<dbReference type="SUPFAM" id="SSF52540">
    <property type="entry name" value="P-loop containing nucleoside triphosphate hydrolases"/>
    <property type="match status" value="1"/>
</dbReference>
<dbReference type="GO" id="GO:0005524">
    <property type="term" value="F:ATP binding"/>
    <property type="evidence" value="ECO:0007669"/>
    <property type="project" value="UniProtKB-KW"/>
</dbReference>
<dbReference type="PANTHER" id="PTHR13710:SF105">
    <property type="entry name" value="ATP-DEPENDENT DNA HELICASE Q1"/>
    <property type="match status" value="1"/>
</dbReference>
<comment type="caution">
    <text evidence="16">The sequence shown here is derived from an EMBL/GenBank/DDBJ whole genome shotgun (WGS) entry which is preliminary data.</text>
</comment>
<feature type="compositionally biased region" description="Low complexity" evidence="13">
    <location>
        <begin position="569"/>
        <end position="583"/>
    </location>
</feature>
<name>A0A4Q7S5W6_9BURK</name>
<dbReference type="GO" id="GO:0016787">
    <property type="term" value="F:hydrolase activity"/>
    <property type="evidence" value="ECO:0007669"/>
    <property type="project" value="UniProtKB-KW"/>
</dbReference>
<evidence type="ECO:0000313" key="16">
    <source>
        <dbReference type="EMBL" id="RZT41766.1"/>
    </source>
</evidence>
<protein>
    <recommendedName>
        <fullName evidence="11">ATP-dependent DNA helicase RecQ</fullName>
        <ecNumber evidence="10">5.6.2.4</ecNumber>
    </recommendedName>
    <alternativeName>
        <fullName evidence="12">DNA 3'-5' helicase RecQ</fullName>
    </alternativeName>
</protein>
<evidence type="ECO:0000259" key="14">
    <source>
        <dbReference type="PROSITE" id="PS51192"/>
    </source>
</evidence>
<dbReference type="InterPro" id="IPR011545">
    <property type="entry name" value="DEAD/DEAH_box_helicase_dom"/>
</dbReference>
<dbReference type="GO" id="GO:0006281">
    <property type="term" value="P:DNA repair"/>
    <property type="evidence" value="ECO:0007669"/>
    <property type="project" value="TreeGrafter"/>
</dbReference>
<evidence type="ECO:0000256" key="3">
    <source>
        <dbReference type="ARBA" id="ARBA00022741"/>
    </source>
</evidence>
<evidence type="ECO:0000256" key="2">
    <source>
        <dbReference type="ARBA" id="ARBA00022723"/>
    </source>
</evidence>
<dbReference type="NCBIfam" id="TIGR00614">
    <property type="entry name" value="recQ_fam"/>
    <property type="match status" value="1"/>
</dbReference>
<dbReference type="OrthoDB" id="9760034at2"/>
<dbReference type="GO" id="GO:0046872">
    <property type="term" value="F:metal ion binding"/>
    <property type="evidence" value="ECO:0007669"/>
    <property type="project" value="UniProtKB-KW"/>
</dbReference>
<keyword evidence="7" id="KW-0238">DNA-binding</keyword>
<evidence type="ECO:0000256" key="10">
    <source>
        <dbReference type="ARBA" id="ARBA00034808"/>
    </source>
</evidence>
<dbReference type="GO" id="GO:0030894">
    <property type="term" value="C:replisome"/>
    <property type="evidence" value="ECO:0007669"/>
    <property type="project" value="TreeGrafter"/>
</dbReference>
<dbReference type="PROSITE" id="PS51192">
    <property type="entry name" value="HELICASE_ATP_BIND_1"/>
    <property type="match status" value="1"/>
</dbReference>
<evidence type="ECO:0000259" key="15">
    <source>
        <dbReference type="PROSITE" id="PS51194"/>
    </source>
</evidence>
<evidence type="ECO:0000256" key="5">
    <source>
        <dbReference type="ARBA" id="ARBA00022806"/>
    </source>
</evidence>
<dbReference type="GO" id="GO:0043138">
    <property type="term" value="F:3'-5' DNA helicase activity"/>
    <property type="evidence" value="ECO:0007669"/>
    <property type="project" value="UniProtKB-EC"/>
</dbReference>
<evidence type="ECO:0000256" key="6">
    <source>
        <dbReference type="ARBA" id="ARBA00022840"/>
    </source>
</evidence>
<dbReference type="Gene3D" id="1.10.10.10">
    <property type="entry name" value="Winged helix-like DNA-binding domain superfamily/Winged helix DNA-binding domain"/>
    <property type="match status" value="1"/>
</dbReference>
<feature type="domain" description="Helicase C-terminal" evidence="15">
    <location>
        <begin position="225"/>
        <end position="382"/>
    </location>
</feature>
<dbReference type="GO" id="GO:0003677">
    <property type="term" value="F:DNA binding"/>
    <property type="evidence" value="ECO:0007669"/>
    <property type="project" value="UniProtKB-KW"/>
</dbReference>
<evidence type="ECO:0000256" key="7">
    <source>
        <dbReference type="ARBA" id="ARBA00023125"/>
    </source>
</evidence>
<dbReference type="Pfam" id="PF16124">
    <property type="entry name" value="RecQ_Zn_bind"/>
    <property type="match status" value="1"/>
</dbReference>
<dbReference type="EC" id="5.6.2.4" evidence="10"/>
<dbReference type="InterPro" id="IPR027417">
    <property type="entry name" value="P-loop_NTPase"/>
</dbReference>
<evidence type="ECO:0000256" key="9">
    <source>
        <dbReference type="ARBA" id="ARBA00034617"/>
    </source>
</evidence>
<comment type="catalytic activity">
    <reaction evidence="9">
        <text>Couples ATP hydrolysis with the unwinding of duplex DNA by translocating in the 3'-5' direction.</text>
        <dbReference type="EC" id="5.6.2.4"/>
    </reaction>
</comment>
<sequence length="583" mass="62187">MAKSPPPALPANLMPLLRERFGVTRLRPGQAEVLASVLHGDDTIAVMPTGSGKSLCFQLPALLGDGLTVVVSPLIALMQDQAGKLADIHLPPAVVNSAVGDAALGSLAEGGERILLTTPEQLQDAGVMAALRGNRVALFVVDEAHCISQWGHDFRPAYLGLRDAIAALGRPPVLALTATATEAVVKDIADRLGLRRPRVVRTPLFRPNLAYAVEHVSGEAARLDAVRRLVAEGGEMAGGSGIVYTATVSMAEALHRMLGEAGTGVALYHGRRTAAQRRSAQQAFMAGDATVMVATNAFGMGIDKPDVRYIVHAQCPGSLDAYYQESGRAGRDGEPARCTLVFDEKDKRIQQFFLANRYPAAPDLRQMAAALRGEPLALPALREALPRIGLRRLQVGLQMLGDFGIVQRDRRGRFSLVTPSQDGVDHIAARYETRSREDRATLQAMLDYARSGGCRWALLLDYYGDAEAPERCGTCDSCRRMADIAMPANADAAPAPLPAPTSIPILTPPALPFAEGDLVRARRFGNGTVVGVSQEWVEVSFDDGAVRRFLAKFLRPAPGQAGRKRSVTASPPSAEVPSASSPP</sequence>
<evidence type="ECO:0000256" key="1">
    <source>
        <dbReference type="ARBA" id="ARBA00005446"/>
    </source>
</evidence>
<dbReference type="InterPro" id="IPR036388">
    <property type="entry name" value="WH-like_DNA-bd_sf"/>
</dbReference>
<gene>
    <name evidence="16" type="ORF">EV147_0770</name>
</gene>
<dbReference type="SMART" id="SM00487">
    <property type="entry name" value="DEXDc"/>
    <property type="match status" value="1"/>
</dbReference>
<dbReference type="RefSeq" id="WP_130389779.1">
    <property type="nucleotide sequence ID" value="NZ_SGXM01000001.1"/>
</dbReference>
<dbReference type="GO" id="GO:0006310">
    <property type="term" value="P:DNA recombination"/>
    <property type="evidence" value="ECO:0007669"/>
    <property type="project" value="InterPro"/>
</dbReference>
<dbReference type="SMART" id="SM00490">
    <property type="entry name" value="HELICc"/>
    <property type="match status" value="1"/>
</dbReference>
<keyword evidence="8" id="KW-0413">Isomerase</keyword>
<keyword evidence="6" id="KW-0067">ATP-binding</keyword>
<keyword evidence="17" id="KW-1185">Reference proteome</keyword>
<dbReference type="InterPro" id="IPR032284">
    <property type="entry name" value="RecQ_Zn-bd"/>
</dbReference>
<keyword evidence="5 16" id="KW-0347">Helicase</keyword>
<dbReference type="GO" id="GO:0005737">
    <property type="term" value="C:cytoplasm"/>
    <property type="evidence" value="ECO:0007669"/>
    <property type="project" value="TreeGrafter"/>
</dbReference>
<dbReference type="InterPro" id="IPR001650">
    <property type="entry name" value="Helicase_C-like"/>
</dbReference>
<reference evidence="16 17" key="1">
    <citation type="journal article" date="2015" name="Stand. Genomic Sci.">
        <title>Genomic Encyclopedia of Bacterial and Archaeal Type Strains, Phase III: the genomes of soil and plant-associated and newly described type strains.</title>
        <authorList>
            <person name="Whitman W.B."/>
            <person name="Woyke T."/>
            <person name="Klenk H.P."/>
            <person name="Zhou Y."/>
            <person name="Lilburn T.G."/>
            <person name="Beck B.J."/>
            <person name="De Vos P."/>
            <person name="Vandamme P."/>
            <person name="Eisen J.A."/>
            <person name="Garrity G."/>
            <person name="Hugenholtz P."/>
            <person name="Kyrpides N.C."/>
        </authorList>
    </citation>
    <scope>NUCLEOTIDE SEQUENCE [LARGE SCALE GENOMIC DNA]</scope>
    <source>
        <strain evidence="16 17">ASC-9842</strain>
    </source>
</reference>
<feature type="domain" description="Helicase ATP-binding" evidence="14">
    <location>
        <begin position="34"/>
        <end position="198"/>
    </location>
</feature>
<dbReference type="GO" id="GO:0043590">
    <property type="term" value="C:bacterial nucleoid"/>
    <property type="evidence" value="ECO:0007669"/>
    <property type="project" value="TreeGrafter"/>
</dbReference>